<dbReference type="InterPro" id="IPR002068">
    <property type="entry name" value="A-crystallin/Hsp20_dom"/>
</dbReference>
<name>A0A2U2HE80_9BURK</name>
<feature type="domain" description="SHSP" evidence="3">
    <location>
        <begin position="38"/>
        <end position="149"/>
    </location>
</feature>
<evidence type="ECO:0000313" key="4">
    <source>
        <dbReference type="EMBL" id="PWF41741.1"/>
    </source>
</evidence>
<dbReference type="Pfam" id="PF00011">
    <property type="entry name" value="HSP20"/>
    <property type="match status" value="1"/>
</dbReference>
<sequence>MSTYRPGAIEDQFGRMLEDMFDNFFAPLAAGGGAARLAGDGVGAPRLNITENENAFEVQAEMPGVKKEDVKVAIDGQRVTLEGESKREDEQREGDQLVYAERSVRKFTRSFMLPTEVDDAGAEARLEDGVLKLTLPKKQGSEAKRITIQ</sequence>
<dbReference type="Proteomes" id="UP000241421">
    <property type="component" value="Unassembled WGS sequence"/>
</dbReference>
<dbReference type="PROSITE" id="PS01031">
    <property type="entry name" value="SHSP"/>
    <property type="match status" value="1"/>
</dbReference>
<evidence type="ECO:0000256" key="2">
    <source>
        <dbReference type="RuleBase" id="RU003616"/>
    </source>
</evidence>
<evidence type="ECO:0000256" key="1">
    <source>
        <dbReference type="PROSITE-ProRule" id="PRU00285"/>
    </source>
</evidence>
<evidence type="ECO:0000259" key="3">
    <source>
        <dbReference type="PROSITE" id="PS01031"/>
    </source>
</evidence>
<gene>
    <name evidence="4" type="ORF">C7C56_024000</name>
</gene>
<organism evidence="4 5">
    <name type="scientific">Massilia glaciei</name>
    <dbReference type="NCBI Taxonomy" id="1524097"/>
    <lineage>
        <taxon>Bacteria</taxon>
        <taxon>Pseudomonadati</taxon>
        <taxon>Pseudomonadota</taxon>
        <taxon>Betaproteobacteria</taxon>
        <taxon>Burkholderiales</taxon>
        <taxon>Oxalobacteraceae</taxon>
        <taxon>Telluria group</taxon>
        <taxon>Massilia</taxon>
    </lineage>
</organism>
<dbReference type="PANTHER" id="PTHR11527">
    <property type="entry name" value="HEAT-SHOCK PROTEIN 20 FAMILY MEMBER"/>
    <property type="match status" value="1"/>
</dbReference>
<keyword evidence="5" id="KW-1185">Reference proteome</keyword>
<dbReference type="CDD" id="cd06464">
    <property type="entry name" value="ACD_sHsps-like"/>
    <property type="match status" value="1"/>
</dbReference>
<dbReference type="InterPro" id="IPR031107">
    <property type="entry name" value="Small_HSP"/>
</dbReference>
<proteinExistence type="inferred from homology"/>
<dbReference type="Gene3D" id="2.60.40.790">
    <property type="match status" value="1"/>
</dbReference>
<protein>
    <submittedName>
        <fullName evidence="4">Hsp20/alpha crystallin family protein</fullName>
    </submittedName>
</protein>
<comment type="caution">
    <text evidence="4">The sequence shown here is derived from an EMBL/GenBank/DDBJ whole genome shotgun (WGS) entry which is preliminary data.</text>
</comment>
<dbReference type="EMBL" id="PXWF02000309">
    <property type="protein sequence ID" value="PWF41741.1"/>
    <property type="molecule type" value="Genomic_DNA"/>
</dbReference>
<dbReference type="InterPro" id="IPR008978">
    <property type="entry name" value="HSP20-like_chaperone"/>
</dbReference>
<evidence type="ECO:0000313" key="5">
    <source>
        <dbReference type="Proteomes" id="UP000241421"/>
    </source>
</evidence>
<dbReference type="SUPFAM" id="SSF49764">
    <property type="entry name" value="HSP20-like chaperones"/>
    <property type="match status" value="1"/>
</dbReference>
<dbReference type="AlphaFoldDB" id="A0A2U2HE80"/>
<reference evidence="4 5" key="1">
    <citation type="submission" date="2018-04" db="EMBL/GenBank/DDBJ databases">
        <title>Massilia violaceinigra sp. nov., a novel purple-pigmented bacterium isolated from Tianshan glacier, Xinjiang, China.</title>
        <authorList>
            <person name="Wang H."/>
        </authorList>
    </citation>
    <scope>NUCLEOTIDE SEQUENCE [LARGE SCALE GENOMIC DNA]</scope>
    <source>
        <strain evidence="4 5">B448-2</strain>
    </source>
</reference>
<accession>A0A2U2HE80</accession>
<comment type="similarity">
    <text evidence="1 2">Belongs to the small heat shock protein (HSP20) family.</text>
</comment>